<feature type="transmembrane region" description="Helical" evidence="1">
    <location>
        <begin position="104"/>
        <end position="127"/>
    </location>
</feature>
<keyword evidence="3" id="KW-1185">Reference proteome</keyword>
<dbReference type="Proteomes" id="UP000501568">
    <property type="component" value="Chromosome"/>
</dbReference>
<keyword evidence="1" id="KW-0472">Membrane</keyword>
<feature type="transmembrane region" description="Helical" evidence="1">
    <location>
        <begin position="30"/>
        <end position="51"/>
    </location>
</feature>
<evidence type="ECO:0000313" key="3">
    <source>
        <dbReference type="Proteomes" id="UP000501568"/>
    </source>
</evidence>
<keyword evidence="1" id="KW-1133">Transmembrane helix</keyword>
<keyword evidence="1" id="KW-0812">Transmembrane</keyword>
<dbReference type="AlphaFoldDB" id="A0A6G6Y504"/>
<sequence>MSDDVELVSADAPSPVVRFLDTVWRSGLSLFRFVFGYVTFVAAVISAITLITKRKILEAVLDFLSDITAIEEIISSARAIASFWNANVIYPVHFWIVDRFALDLPVWVVELSSLVLFSLGPTLRFYWSVRTEKRNIFVRRAAYESLRSIIETQKQQANSLKKALEQRNSGKLNALGKMLAGATMGGLAALTGDTRSITHSLAMITKAYEFIASGAKNWQQIENRIDYIKRSTAELEKAAEEIGEKDGGLLKDLSGVRDELASREIRSYVRRKMRISRIISHISIGLALSVWLAYVVDWVVFRAVAV</sequence>
<protein>
    <submittedName>
        <fullName evidence="2">Uncharacterized protein</fullName>
    </submittedName>
</protein>
<organism evidence="2 3">
    <name type="scientific">Stakelama tenebrarum</name>
    <dbReference type="NCBI Taxonomy" id="2711215"/>
    <lineage>
        <taxon>Bacteria</taxon>
        <taxon>Pseudomonadati</taxon>
        <taxon>Pseudomonadota</taxon>
        <taxon>Alphaproteobacteria</taxon>
        <taxon>Sphingomonadales</taxon>
        <taxon>Sphingomonadaceae</taxon>
        <taxon>Stakelama</taxon>
    </lineage>
</organism>
<name>A0A6G6Y504_9SPHN</name>
<evidence type="ECO:0000256" key="1">
    <source>
        <dbReference type="SAM" id="Phobius"/>
    </source>
</evidence>
<proteinExistence type="predicted"/>
<feature type="transmembrane region" description="Helical" evidence="1">
    <location>
        <begin position="278"/>
        <end position="301"/>
    </location>
</feature>
<accession>A0A6G6Y504</accession>
<dbReference type="RefSeq" id="WP_165327016.1">
    <property type="nucleotide sequence ID" value="NZ_CP049109.1"/>
</dbReference>
<dbReference type="EMBL" id="CP049109">
    <property type="protein sequence ID" value="QIG80012.1"/>
    <property type="molecule type" value="Genomic_DNA"/>
</dbReference>
<gene>
    <name evidence="2" type="ORF">G5C33_09630</name>
</gene>
<dbReference type="KEGG" id="spzr:G5C33_09630"/>
<reference evidence="2 3" key="1">
    <citation type="submission" date="2020-02" db="EMBL/GenBank/DDBJ databases">
        <authorList>
            <person name="Zheng R.K."/>
            <person name="Sun C.M."/>
        </authorList>
    </citation>
    <scope>NUCLEOTIDE SEQUENCE [LARGE SCALE GENOMIC DNA]</scope>
    <source>
        <strain evidence="3">zrk23</strain>
    </source>
</reference>
<evidence type="ECO:0000313" key="2">
    <source>
        <dbReference type="EMBL" id="QIG80012.1"/>
    </source>
</evidence>